<comment type="catalytic activity">
    <reaction evidence="6">
        <text>guanosine(527) in 16S rRNA + S-adenosyl-L-methionine = N(7)-methylguanosine(527) in 16S rRNA + S-adenosyl-L-homocysteine</text>
        <dbReference type="Rhea" id="RHEA:42732"/>
        <dbReference type="Rhea" id="RHEA-COMP:10209"/>
        <dbReference type="Rhea" id="RHEA-COMP:10210"/>
        <dbReference type="ChEBI" id="CHEBI:57856"/>
        <dbReference type="ChEBI" id="CHEBI:59789"/>
        <dbReference type="ChEBI" id="CHEBI:74269"/>
        <dbReference type="ChEBI" id="CHEBI:74480"/>
        <dbReference type="EC" id="2.1.1.170"/>
    </reaction>
</comment>
<organism evidence="7 8">
    <name type="scientific">Pacificimonas aurantium</name>
    <dbReference type="NCBI Taxonomy" id="1250540"/>
    <lineage>
        <taxon>Bacteria</taxon>
        <taxon>Pseudomonadati</taxon>
        <taxon>Pseudomonadota</taxon>
        <taxon>Alphaproteobacteria</taxon>
        <taxon>Sphingomonadales</taxon>
        <taxon>Sphingosinicellaceae</taxon>
        <taxon>Pacificimonas</taxon>
    </lineage>
</organism>
<sequence length="198" mass="22336">MNVSRETRAGLAHYIDLLREWQGRMNLVAPSTLDEAWDRHIEDSLQLLDYLPAANPRRWVDMGSGAGFPGLVAAYCLPGTKVHLIESRQKKCRFLETVAEALAIKDRVTVHAERIESLRGPKADIISARACAALTKLFDWGLRFQAKDTLWILPKGRSAEEEIETAREGFDFDLAAQPSRTDPDARILLVRGVRRKRS</sequence>
<name>A0ABS7WI17_9SPHN</name>
<evidence type="ECO:0000313" key="8">
    <source>
        <dbReference type="Proteomes" id="UP000824621"/>
    </source>
</evidence>
<dbReference type="PANTHER" id="PTHR31760:SF0">
    <property type="entry name" value="S-ADENOSYL-L-METHIONINE-DEPENDENT METHYLTRANSFERASES SUPERFAMILY PROTEIN"/>
    <property type="match status" value="1"/>
</dbReference>
<dbReference type="SUPFAM" id="SSF53335">
    <property type="entry name" value="S-adenosyl-L-methionine-dependent methyltransferases"/>
    <property type="match status" value="1"/>
</dbReference>
<feature type="binding site" evidence="6">
    <location>
        <position position="63"/>
    </location>
    <ligand>
        <name>S-adenosyl-L-methionine</name>
        <dbReference type="ChEBI" id="CHEBI:59789"/>
    </ligand>
</feature>
<comment type="caution">
    <text evidence="7">The sequence shown here is derived from an EMBL/GenBank/DDBJ whole genome shotgun (WGS) entry which is preliminary data.</text>
</comment>
<comment type="function">
    <text evidence="6">Specifically methylates the N7 position of guanine in position 527 of 16S rRNA.</text>
</comment>
<keyword evidence="3 6" id="KW-0489">Methyltransferase</keyword>
<proteinExistence type="inferred from homology"/>
<dbReference type="InterPro" id="IPR003682">
    <property type="entry name" value="rRNA_ssu_MeTfrase_G"/>
</dbReference>
<evidence type="ECO:0000256" key="5">
    <source>
        <dbReference type="ARBA" id="ARBA00022691"/>
    </source>
</evidence>
<dbReference type="NCBIfam" id="TIGR00138">
    <property type="entry name" value="rsmG_gidB"/>
    <property type="match status" value="1"/>
</dbReference>
<reference evidence="7 8" key="1">
    <citation type="submission" date="2021-04" db="EMBL/GenBank/DDBJ databases">
        <authorList>
            <person name="Pira H."/>
            <person name="Risdian C."/>
            <person name="Wink J."/>
        </authorList>
    </citation>
    <scope>NUCLEOTIDE SEQUENCE [LARGE SCALE GENOMIC DNA]</scope>
    <source>
        <strain evidence="7 8">DSM 107782</strain>
    </source>
</reference>
<evidence type="ECO:0000313" key="7">
    <source>
        <dbReference type="EMBL" id="MBZ6377620.1"/>
    </source>
</evidence>
<gene>
    <name evidence="6 7" type="primary">rsmG</name>
    <name evidence="7" type="ORF">KCN53_03105</name>
</gene>
<accession>A0ABS7WI17</accession>
<keyword evidence="8" id="KW-1185">Reference proteome</keyword>
<dbReference type="InterPro" id="IPR029063">
    <property type="entry name" value="SAM-dependent_MTases_sf"/>
</dbReference>
<feature type="binding site" evidence="6">
    <location>
        <position position="129"/>
    </location>
    <ligand>
        <name>S-adenosyl-L-methionine</name>
        <dbReference type="ChEBI" id="CHEBI:59789"/>
    </ligand>
</feature>
<dbReference type="EMBL" id="JAGSGB010000001">
    <property type="protein sequence ID" value="MBZ6377620.1"/>
    <property type="molecule type" value="Genomic_DNA"/>
</dbReference>
<keyword evidence="5 6" id="KW-0949">S-adenosyl-L-methionine</keyword>
<keyword evidence="1 6" id="KW-0963">Cytoplasm</keyword>
<evidence type="ECO:0000256" key="4">
    <source>
        <dbReference type="ARBA" id="ARBA00022679"/>
    </source>
</evidence>
<keyword evidence="2 6" id="KW-0698">rRNA processing</keyword>
<evidence type="ECO:0000256" key="2">
    <source>
        <dbReference type="ARBA" id="ARBA00022552"/>
    </source>
</evidence>
<feature type="binding site" evidence="6">
    <location>
        <begin position="115"/>
        <end position="116"/>
    </location>
    <ligand>
        <name>S-adenosyl-L-methionine</name>
        <dbReference type="ChEBI" id="CHEBI:59789"/>
    </ligand>
</feature>
<dbReference type="Proteomes" id="UP000824621">
    <property type="component" value="Unassembled WGS sequence"/>
</dbReference>
<feature type="binding site" evidence="6">
    <location>
        <position position="68"/>
    </location>
    <ligand>
        <name>S-adenosyl-L-methionine</name>
        <dbReference type="ChEBI" id="CHEBI:59789"/>
    </ligand>
</feature>
<dbReference type="PANTHER" id="PTHR31760">
    <property type="entry name" value="S-ADENOSYL-L-METHIONINE-DEPENDENT METHYLTRANSFERASES SUPERFAMILY PROTEIN"/>
    <property type="match status" value="1"/>
</dbReference>
<dbReference type="PIRSF" id="PIRSF003078">
    <property type="entry name" value="GidB"/>
    <property type="match status" value="1"/>
</dbReference>
<comment type="subcellular location">
    <subcellularLocation>
        <location evidence="6">Cytoplasm</location>
    </subcellularLocation>
</comment>
<keyword evidence="4 6" id="KW-0808">Transferase</keyword>
<dbReference type="GO" id="GO:0008168">
    <property type="term" value="F:methyltransferase activity"/>
    <property type="evidence" value="ECO:0007669"/>
    <property type="project" value="UniProtKB-KW"/>
</dbReference>
<protein>
    <recommendedName>
        <fullName evidence="6">Ribosomal RNA small subunit methyltransferase G</fullName>
        <ecNumber evidence="6">2.1.1.170</ecNumber>
    </recommendedName>
    <alternativeName>
        <fullName evidence="6">16S rRNA 7-methylguanosine methyltransferase</fullName>
        <shortName evidence="6">16S rRNA m7G methyltransferase</shortName>
    </alternativeName>
</protein>
<evidence type="ECO:0000256" key="3">
    <source>
        <dbReference type="ARBA" id="ARBA00022603"/>
    </source>
</evidence>
<dbReference type="Pfam" id="PF02527">
    <property type="entry name" value="GidB"/>
    <property type="match status" value="1"/>
</dbReference>
<dbReference type="RefSeq" id="WP_207790591.1">
    <property type="nucleotide sequence ID" value="NZ_JAGSGB010000001.1"/>
</dbReference>
<evidence type="ECO:0000256" key="1">
    <source>
        <dbReference type="ARBA" id="ARBA00022490"/>
    </source>
</evidence>
<dbReference type="HAMAP" id="MF_00074">
    <property type="entry name" value="16SrRNA_methyltr_G"/>
    <property type="match status" value="1"/>
</dbReference>
<dbReference type="Gene3D" id="3.40.50.150">
    <property type="entry name" value="Vaccinia Virus protein VP39"/>
    <property type="match status" value="1"/>
</dbReference>
<dbReference type="GO" id="GO:0032259">
    <property type="term" value="P:methylation"/>
    <property type="evidence" value="ECO:0007669"/>
    <property type="project" value="UniProtKB-KW"/>
</dbReference>
<comment type="similarity">
    <text evidence="6">Belongs to the methyltransferase superfamily. RNA methyltransferase RsmG family.</text>
</comment>
<dbReference type="EC" id="2.1.1.170" evidence="6"/>
<comment type="caution">
    <text evidence="6">Lacks conserved residue(s) required for the propagation of feature annotation.</text>
</comment>
<evidence type="ECO:0000256" key="6">
    <source>
        <dbReference type="HAMAP-Rule" id="MF_00074"/>
    </source>
</evidence>